<dbReference type="AlphaFoldDB" id="A0A4C1WDA4"/>
<evidence type="ECO:0000313" key="2">
    <source>
        <dbReference type="Proteomes" id="UP000299102"/>
    </source>
</evidence>
<keyword evidence="2" id="KW-1185">Reference proteome</keyword>
<organism evidence="1 2">
    <name type="scientific">Eumeta variegata</name>
    <name type="common">Bagworm moth</name>
    <name type="synonym">Eumeta japonica</name>
    <dbReference type="NCBI Taxonomy" id="151549"/>
    <lineage>
        <taxon>Eukaryota</taxon>
        <taxon>Metazoa</taxon>
        <taxon>Ecdysozoa</taxon>
        <taxon>Arthropoda</taxon>
        <taxon>Hexapoda</taxon>
        <taxon>Insecta</taxon>
        <taxon>Pterygota</taxon>
        <taxon>Neoptera</taxon>
        <taxon>Endopterygota</taxon>
        <taxon>Lepidoptera</taxon>
        <taxon>Glossata</taxon>
        <taxon>Ditrysia</taxon>
        <taxon>Tineoidea</taxon>
        <taxon>Psychidae</taxon>
        <taxon>Oiketicinae</taxon>
        <taxon>Eumeta</taxon>
    </lineage>
</organism>
<proteinExistence type="predicted"/>
<comment type="caution">
    <text evidence="1">The sequence shown here is derived from an EMBL/GenBank/DDBJ whole genome shotgun (WGS) entry which is preliminary data.</text>
</comment>
<name>A0A4C1WDA4_EUMVA</name>
<dbReference type="Proteomes" id="UP000299102">
    <property type="component" value="Unassembled WGS sequence"/>
</dbReference>
<reference evidence="1 2" key="1">
    <citation type="journal article" date="2019" name="Commun. Biol.">
        <title>The bagworm genome reveals a unique fibroin gene that provides high tensile strength.</title>
        <authorList>
            <person name="Kono N."/>
            <person name="Nakamura H."/>
            <person name="Ohtoshi R."/>
            <person name="Tomita M."/>
            <person name="Numata K."/>
            <person name="Arakawa K."/>
        </authorList>
    </citation>
    <scope>NUCLEOTIDE SEQUENCE [LARGE SCALE GENOMIC DNA]</scope>
</reference>
<gene>
    <name evidence="1" type="ORF">EVAR_98074_1</name>
</gene>
<sequence>MTSFGREPSAETPACEYRDLGSETVLCEKTTPLENNSRRRARLSNTVENNRTIVFWEYDCDANWFGGVKRGHKREGTIKRYEQFPVGEPAAPAPPPHLHA</sequence>
<evidence type="ECO:0000313" key="1">
    <source>
        <dbReference type="EMBL" id="GBP48890.1"/>
    </source>
</evidence>
<protein>
    <submittedName>
        <fullName evidence="1">Uncharacterized protein</fullName>
    </submittedName>
</protein>
<accession>A0A4C1WDA4</accession>
<dbReference type="EMBL" id="BGZK01000532">
    <property type="protein sequence ID" value="GBP48890.1"/>
    <property type="molecule type" value="Genomic_DNA"/>
</dbReference>